<evidence type="ECO:0000256" key="6">
    <source>
        <dbReference type="SAM" id="Phobius"/>
    </source>
</evidence>
<feature type="transmembrane region" description="Helical" evidence="6">
    <location>
        <begin position="98"/>
        <end position="120"/>
    </location>
</feature>
<comment type="caution">
    <text evidence="8">The sequence shown here is derived from an EMBL/GenBank/DDBJ whole genome shotgun (WGS) entry which is preliminary data.</text>
</comment>
<dbReference type="InterPro" id="IPR036259">
    <property type="entry name" value="MFS_trans_sf"/>
</dbReference>
<feature type="transmembrane region" description="Helical" evidence="6">
    <location>
        <begin position="358"/>
        <end position="379"/>
    </location>
</feature>
<name>A0A0P6Y0T9_9CHLR</name>
<keyword evidence="2" id="KW-1003">Cell membrane</keyword>
<dbReference type="AlphaFoldDB" id="A0A0P6Y0T9"/>
<feature type="transmembrane region" description="Helical" evidence="6">
    <location>
        <begin position="202"/>
        <end position="226"/>
    </location>
</feature>
<keyword evidence="5 6" id="KW-0472">Membrane</keyword>
<feature type="transmembrane region" description="Helical" evidence="6">
    <location>
        <begin position="162"/>
        <end position="182"/>
    </location>
</feature>
<feature type="transmembrane region" description="Helical" evidence="6">
    <location>
        <begin position="300"/>
        <end position="321"/>
    </location>
</feature>
<dbReference type="PANTHER" id="PTHR43124">
    <property type="entry name" value="PURINE EFFLUX PUMP PBUE"/>
    <property type="match status" value="1"/>
</dbReference>
<evidence type="ECO:0000256" key="1">
    <source>
        <dbReference type="ARBA" id="ARBA00004651"/>
    </source>
</evidence>
<protein>
    <recommendedName>
        <fullName evidence="7">Major facilitator superfamily (MFS) profile domain-containing protein</fullName>
    </recommendedName>
</protein>
<dbReference type="GO" id="GO:0005886">
    <property type="term" value="C:plasma membrane"/>
    <property type="evidence" value="ECO:0007669"/>
    <property type="project" value="UniProtKB-SubCell"/>
</dbReference>
<dbReference type="RefSeq" id="WP_062420680.1">
    <property type="nucleotide sequence ID" value="NZ_BBYA01000003.1"/>
</dbReference>
<dbReference type="Proteomes" id="UP000050430">
    <property type="component" value="Unassembled WGS sequence"/>
</dbReference>
<dbReference type="EMBL" id="LGCK01000001">
    <property type="protein sequence ID" value="KPL75111.1"/>
    <property type="molecule type" value="Genomic_DNA"/>
</dbReference>
<dbReference type="GO" id="GO:0022857">
    <property type="term" value="F:transmembrane transporter activity"/>
    <property type="evidence" value="ECO:0007669"/>
    <property type="project" value="InterPro"/>
</dbReference>
<accession>A0A0P6Y0T9</accession>
<evidence type="ECO:0000256" key="5">
    <source>
        <dbReference type="ARBA" id="ARBA00023136"/>
    </source>
</evidence>
<comment type="subcellular location">
    <subcellularLocation>
        <location evidence="1">Cell membrane</location>
        <topology evidence="1">Multi-pass membrane protein</topology>
    </subcellularLocation>
</comment>
<organism evidence="8 9">
    <name type="scientific">Leptolinea tardivitalis</name>
    <dbReference type="NCBI Taxonomy" id="229920"/>
    <lineage>
        <taxon>Bacteria</taxon>
        <taxon>Bacillati</taxon>
        <taxon>Chloroflexota</taxon>
        <taxon>Anaerolineae</taxon>
        <taxon>Anaerolineales</taxon>
        <taxon>Anaerolineaceae</taxon>
        <taxon>Leptolinea</taxon>
    </lineage>
</organism>
<feature type="transmembrane region" description="Helical" evidence="6">
    <location>
        <begin position="276"/>
        <end position="294"/>
    </location>
</feature>
<evidence type="ECO:0000313" key="9">
    <source>
        <dbReference type="Proteomes" id="UP000050430"/>
    </source>
</evidence>
<proteinExistence type="predicted"/>
<feature type="transmembrane region" description="Helical" evidence="6">
    <location>
        <begin position="12"/>
        <end position="38"/>
    </location>
</feature>
<evidence type="ECO:0000256" key="4">
    <source>
        <dbReference type="ARBA" id="ARBA00022989"/>
    </source>
</evidence>
<gene>
    <name evidence="8" type="ORF">ADM99_00375</name>
</gene>
<dbReference type="PROSITE" id="PS50850">
    <property type="entry name" value="MFS"/>
    <property type="match status" value="1"/>
</dbReference>
<keyword evidence="9" id="KW-1185">Reference proteome</keyword>
<dbReference type="Gene3D" id="1.20.1250.20">
    <property type="entry name" value="MFS general substrate transporter like domains"/>
    <property type="match status" value="1"/>
</dbReference>
<dbReference type="SUPFAM" id="SSF103473">
    <property type="entry name" value="MFS general substrate transporter"/>
    <property type="match status" value="1"/>
</dbReference>
<evidence type="ECO:0000256" key="2">
    <source>
        <dbReference type="ARBA" id="ARBA00022475"/>
    </source>
</evidence>
<evidence type="ECO:0000256" key="3">
    <source>
        <dbReference type="ARBA" id="ARBA00022692"/>
    </source>
</evidence>
<dbReference type="InterPro" id="IPR011701">
    <property type="entry name" value="MFS"/>
</dbReference>
<feature type="transmembrane region" description="Helical" evidence="6">
    <location>
        <begin position="75"/>
        <end position="92"/>
    </location>
</feature>
<feature type="transmembrane region" description="Helical" evidence="6">
    <location>
        <begin position="333"/>
        <end position="352"/>
    </location>
</feature>
<keyword evidence="3 6" id="KW-0812">Transmembrane</keyword>
<dbReference type="PANTHER" id="PTHR43124:SF3">
    <property type="entry name" value="CHLORAMPHENICOL EFFLUX PUMP RV0191"/>
    <property type="match status" value="1"/>
</dbReference>
<feature type="domain" description="Major facilitator superfamily (MFS) profile" evidence="7">
    <location>
        <begin position="1"/>
        <end position="383"/>
    </location>
</feature>
<dbReference type="OrthoDB" id="152712at2"/>
<dbReference type="InterPro" id="IPR050189">
    <property type="entry name" value="MFS_Efflux_Transporters"/>
</dbReference>
<dbReference type="Pfam" id="PF07690">
    <property type="entry name" value="MFS_1"/>
    <property type="match status" value="1"/>
</dbReference>
<feature type="transmembrane region" description="Helical" evidence="6">
    <location>
        <begin position="132"/>
        <end position="156"/>
    </location>
</feature>
<dbReference type="InterPro" id="IPR020846">
    <property type="entry name" value="MFS_dom"/>
</dbReference>
<feature type="transmembrane region" description="Helical" evidence="6">
    <location>
        <begin position="44"/>
        <end position="63"/>
    </location>
</feature>
<evidence type="ECO:0000259" key="7">
    <source>
        <dbReference type="PROSITE" id="PS50850"/>
    </source>
</evidence>
<dbReference type="STRING" id="229920.ADM99_00375"/>
<evidence type="ECO:0000313" key="8">
    <source>
        <dbReference type="EMBL" id="KPL75111.1"/>
    </source>
</evidence>
<keyword evidence="4 6" id="KW-1133">Transmembrane helix</keyword>
<reference evidence="8 9" key="1">
    <citation type="submission" date="2015-07" db="EMBL/GenBank/DDBJ databases">
        <title>Genome sequence of Leptolinea tardivitalis DSM 16556.</title>
        <authorList>
            <person name="Hemp J."/>
            <person name="Ward L.M."/>
            <person name="Pace L.A."/>
            <person name="Fischer W.W."/>
        </authorList>
    </citation>
    <scope>NUCLEOTIDE SEQUENCE [LARGE SCALE GENOMIC DNA]</scope>
    <source>
        <strain evidence="8 9">YMTK-2</strain>
    </source>
</reference>
<sequence length="386" mass="40603">MRPRSFNLQITIFLLIRTAINTCIRMVGPFLLVFARGIGADMTSMATAVSASMAASAVGPFLAEIADRKGRKAGMLLGLVIFTLGVGLVIVWPAYAAFLLALLLASLGNNLFLAAVQAYVGDQIPYEKRGVTLSILEISWAGAFIAGVPLVGFLIARAGWESPFISLFILGVLSIIGVFLLVPDVPVEKNAGESLNGLRFKLILNTPAALFGLALGFLVITGNNVISMIFGVWMEEAYGLKIAAIGAAATVIGFAELAGEGTVGLVVDRFGKGRTIAVGLIINILSAILPFFIGGSVAGALVWLFIFYFSFEVTLVAAIPLMTEILPQARATLMAVFLAASSLGMATGEFLGPRLYTAGGFTANVVAAMLVNLLGLIILPKVRRSK</sequence>